<reference evidence="3" key="1">
    <citation type="journal article" date="2019" name="Int. J. Syst. Evol. Microbiol.">
        <title>The Global Catalogue of Microorganisms (GCM) 10K type strain sequencing project: providing services to taxonomists for standard genome sequencing and annotation.</title>
        <authorList>
            <consortium name="The Broad Institute Genomics Platform"/>
            <consortium name="The Broad Institute Genome Sequencing Center for Infectious Disease"/>
            <person name="Wu L."/>
            <person name="Ma J."/>
        </authorList>
    </citation>
    <scope>NUCLEOTIDE SEQUENCE [LARGE SCALE GENOMIC DNA]</scope>
    <source>
        <strain evidence="3">CGMCC 1.15341</strain>
    </source>
</reference>
<gene>
    <name evidence="2" type="ORF">GCM10011352_27700</name>
</gene>
<evidence type="ECO:0000313" key="3">
    <source>
        <dbReference type="Proteomes" id="UP000629025"/>
    </source>
</evidence>
<evidence type="ECO:0000313" key="2">
    <source>
        <dbReference type="EMBL" id="GGB99924.1"/>
    </source>
</evidence>
<organism evidence="2 3">
    <name type="scientific">Marinobacterium zhoushanense</name>
    <dbReference type="NCBI Taxonomy" id="1679163"/>
    <lineage>
        <taxon>Bacteria</taxon>
        <taxon>Pseudomonadati</taxon>
        <taxon>Pseudomonadota</taxon>
        <taxon>Gammaproteobacteria</taxon>
        <taxon>Oceanospirillales</taxon>
        <taxon>Oceanospirillaceae</taxon>
        <taxon>Marinobacterium</taxon>
    </lineage>
</organism>
<dbReference type="EMBL" id="BMIJ01000005">
    <property type="protein sequence ID" value="GGB99924.1"/>
    <property type="molecule type" value="Genomic_DNA"/>
</dbReference>
<comment type="caution">
    <text evidence="2">The sequence shown here is derived from an EMBL/GenBank/DDBJ whole genome shotgun (WGS) entry which is preliminary data.</text>
</comment>
<proteinExistence type="predicted"/>
<feature type="region of interest" description="Disordered" evidence="1">
    <location>
        <begin position="1"/>
        <end position="20"/>
    </location>
</feature>
<accession>A0ABQ1KGZ6</accession>
<evidence type="ECO:0000256" key="1">
    <source>
        <dbReference type="SAM" id="MobiDB-lite"/>
    </source>
</evidence>
<sequence length="93" mass="10076">MCAHAPDPTPTTPADGGGLIDRHAITHIGGLIGDYKAPDSPLKQPEFLQRRLFGKIVPDKLNANQRPLPCGNEIDNSRSELGKIIYLIGFAPF</sequence>
<protein>
    <submittedName>
        <fullName evidence="2">Uncharacterized protein</fullName>
    </submittedName>
</protein>
<name>A0ABQ1KGZ6_9GAMM</name>
<dbReference type="Proteomes" id="UP000629025">
    <property type="component" value="Unassembled WGS sequence"/>
</dbReference>
<keyword evidence="3" id="KW-1185">Reference proteome</keyword>